<dbReference type="Proteomes" id="UP000527355">
    <property type="component" value="Unassembled WGS sequence"/>
</dbReference>
<dbReference type="Gene3D" id="3.40.950.10">
    <property type="entry name" value="Fe-only Hydrogenase (Larger Subunit), Chain L, domain 3"/>
    <property type="match status" value="1"/>
</dbReference>
<name>A0A7J7ZXR4_MYOMY</name>
<dbReference type="InterPro" id="IPR009016">
    <property type="entry name" value="Fe_hydrogenase"/>
</dbReference>
<evidence type="ECO:0000313" key="2">
    <source>
        <dbReference type="Proteomes" id="UP000527355"/>
    </source>
</evidence>
<comment type="caution">
    <text evidence="1">The sequence shown here is derived from an EMBL/GenBank/DDBJ whole genome shotgun (WGS) entry which is preliminary data.</text>
</comment>
<evidence type="ECO:0008006" key="3">
    <source>
        <dbReference type="Google" id="ProtNLM"/>
    </source>
</evidence>
<keyword evidence="2" id="KW-1185">Reference proteome</keyword>
<sequence length="161" mass="18324">MHPEDSVAFSKALGRTVFDMKIAADFSLLESQKEFLHWYCQHQDVPTASHSPQGADCILTSGETVQIMEQSDLASNDATVATLFGDMKEKEVRLHEGASSDGYLVHIFRHIAKELFNEDVGVLTYFTLRNKDFQKVTLERDREVLLCFEAAYGFQKIQKWS</sequence>
<gene>
    <name evidence="1" type="ORF">mMyoMyo1_009837</name>
</gene>
<dbReference type="AlphaFoldDB" id="A0A7J7ZXR4"/>
<accession>A0A7J7ZXR4</accession>
<dbReference type="PANTHER" id="PTHR11615">
    <property type="entry name" value="NITRATE, FORMATE, IRON DEHYDROGENASE"/>
    <property type="match status" value="1"/>
</dbReference>
<dbReference type="InterPro" id="IPR050340">
    <property type="entry name" value="Cytosolic_Fe-S_CAF"/>
</dbReference>
<dbReference type="VEuPathDB" id="HostDB:GeneID_118653107"/>
<dbReference type="EMBL" id="JABWUV010000002">
    <property type="protein sequence ID" value="KAF6378964.1"/>
    <property type="molecule type" value="Genomic_DNA"/>
</dbReference>
<reference evidence="1 2" key="1">
    <citation type="journal article" date="2020" name="Nature">
        <title>Six reference-quality genomes reveal evolution of bat adaptations.</title>
        <authorList>
            <person name="Jebb D."/>
            <person name="Huang Z."/>
            <person name="Pippel M."/>
            <person name="Hughes G.M."/>
            <person name="Lavrichenko K."/>
            <person name="Devanna P."/>
            <person name="Winkler S."/>
            <person name="Jermiin L.S."/>
            <person name="Skirmuntt E.C."/>
            <person name="Katzourakis A."/>
            <person name="Burkitt-Gray L."/>
            <person name="Ray D.A."/>
            <person name="Sullivan K.A.M."/>
            <person name="Roscito J.G."/>
            <person name="Kirilenko B.M."/>
            <person name="Davalos L.M."/>
            <person name="Corthals A.P."/>
            <person name="Power M.L."/>
            <person name="Jones G."/>
            <person name="Ransome R.D."/>
            <person name="Dechmann D.K.N."/>
            <person name="Locatelli A.G."/>
            <person name="Puechmaille S.J."/>
            <person name="Fedrigo O."/>
            <person name="Jarvis E.D."/>
            <person name="Hiller M."/>
            <person name="Vernes S.C."/>
            <person name="Myers E.W."/>
            <person name="Teeling E.C."/>
        </authorList>
    </citation>
    <scope>NUCLEOTIDE SEQUENCE [LARGE SCALE GENOMIC DNA]</scope>
    <source>
        <strain evidence="1">MMyoMyo1</strain>
        <tissue evidence="1">Flight muscle</tissue>
    </source>
</reference>
<dbReference type="SUPFAM" id="SSF53920">
    <property type="entry name" value="Fe-only hydrogenase"/>
    <property type="match status" value="1"/>
</dbReference>
<evidence type="ECO:0000313" key="1">
    <source>
        <dbReference type="EMBL" id="KAF6378964.1"/>
    </source>
</evidence>
<organism evidence="1 2">
    <name type="scientific">Myotis myotis</name>
    <name type="common">Greater mouse-eared bat</name>
    <name type="synonym">Vespertilio myotis</name>
    <dbReference type="NCBI Taxonomy" id="51298"/>
    <lineage>
        <taxon>Eukaryota</taxon>
        <taxon>Metazoa</taxon>
        <taxon>Chordata</taxon>
        <taxon>Craniata</taxon>
        <taxon>Vertebrata</taxon>
        <taxon>Euteleostomi</taxon>
        <taxon>Mammalia</taxon>
        <taxon>Eutheria</taxon>
        <taxon>Laurasiatheria</taxon>
        <taxon>Chiroptera</taxon>
        <taxon>Yangochiroptera</taxon>
        <taxon>Vespertilionidae</taxon>
        <taxon>Myotis</taxon>
    </lineage>
</organism>
<protein>
    <recommendedName>
        <fullName evidence="3">Nuclear prelamin A recognition factor</fullName>
    </recommendedName>
</protein>
<proteinExistence type="predicted"/>